<comment type="similarity">
    <text evidence="1">Belongs to the importin alpha family.</text>
</comment>
<feature type="region of interest" description="Disordered" evidence="4">
    <location>
        <begin position="38"/>
        <end position="59"/>
    </location>
</feature>
<feature type="compositionally biased region" description="Low complexity" evidence="4">
    <location>
        <begin position="38"/>
        <end position="47"/>
    </location>
</feature>
<evidence type="ECO:0000256" key="1">
    <source>
        <dbReference type="ARBA" id="ARBA00010394"/>
    </source>
</evidence>
<keyword evidence="2" id="KW-0813">Transport</keyword>
<evidence type="ECO:0008006" key="7">
    <source>
        <dbReference type="Google" id="ProtNLM"/>
    </source>
</evidence>
<dbReference type="InterPro" id="IPR011989">
    <property type="entry name" value="ARM-like"/>
</dbReference>
<feature type="compositionally biased region" description="Low complexity" evidence="4">
    <location>
        <begin position="105"/>
        <end position="115"/>
    </location>
</feature>
<evidence type="ECO:0000313" key="5">
    <source>
        <dbReference type="EMBL" id="RKP01714.1"/>
    </source>
</evidence>
<evidence type="ECO:0000256" key="3">
    <source>
        <dbReference type="ARBA" id="ARBA00022927"/>
    </source>
</evidence>
<feature type="region of interest" description="Disordered" evidence="4">
    <location>
        <begin position="80"/>
        <end position="159"/>
    </location>
</feature>
<dbReference type="InterPro" id="IPR000225">
    <property type="entry name" value="Armadillo"/>
</dbReference>
<proteinExistence type="inferred from homology"/>
<organism evidence="5 6">
    <name type="scientific">Caulochytrium protostelioides</name>
    <dbReference type="NCBI Taxonomy" id="1555241"/>
    <lineage>
        <taxon>Eukaryota</taxon>
        <taxon>Fungi</taxon>
        <taxon>Fungi incertae sedis</taxon>
        <taxon>Chytridiomycota</taxon>
        <taxon>Chytridiomycota incertae sedis</taxon>
        <taxon>Chytridiomycetes</taxon>
        <taxon>Caulochytriales</taxon>
        <taxon>Caulochytriaceae</taxon>
        <taxon>Caulochytrium</taxon>
    </lineage>
</organism>
<reference evidence="6" key="1">
    <citation type="journal article" date="2018" name="Nat. Microbiol.">
        <title>Leveraging single-cell genomics to expand the fungal tree of life.</title>
        <authorList>
            <person name="Ahrendt S.R."/>
            <person name="Quandt C.A."/>
            <person name="Ciobanu D."/>
            <person name="Clum A."/>
            <person name="Salamov A."/>
            <person name="Andreopoulos B."/>
            <person name="Cheng J.F."/>
            <person name="Woyke T."/>
            <person name="Pelin A."/>
            <person name="Henrissat B."/>
            <person name="Reynolds N.K."/>
            <person name="Benny G.L."/>
            <person name="Smith M.E."/>
            <person name="James T.Y."/>
            <person name="Grigoriev I.V."/>
        </authorList>
    </citation>
    <scope>NUCLEOTIDE SEQUENCE [LARGE SCALE GENOMIC DNA]</scope>
    <source>
        <strain evidence="6">ATCC 52028</strain>
    </source>
</reference>
<feature type="compositionally biased region" description="Acidic residues" evidence="4">
    <location>
        <begin position="647"/>
        <end position="658"/>
    </location>
</feature>
<dbReference type="Pfam" id="PF00514">
    <property type="entry name" value="Arm"/>
    <property type="match status" value="1"/>
</dbReference>
<evidence type="ECO:0000313" key="6">
    <source>
        <dbReference type="Proteomes" id="UP000274922"/>
    </source>
</evidence>
<evidence type="ECO:0000256" key="4">
    <source>
        <dbReference type="SAM" id="MobiDB-lite"/>
    </source>
</evidence>
<feature type="compositionally biased region" description="Acidic residues" evidence="4">
    <location>
        <begin position="126"/>
        <end position="135"/>
    </location>
</feature>
<dbReference type="GO" id="GO:0015031">
    <property type="term" value="P:protein transport"/>
    <property type="evidence" value="ECO:0007669"/>
    <property type="project" value="UniProtKB-KW"/>
</dbReference>
<dbReference type="InterPro" id="IPR016024">
    <property type="entry name" value="ARM-type_fold"/>
</dbReference>
<feature type="compositionally biased region" description="Gly residues" evidence="4">
    <location>
        <begin position="665"/>
        <end position="694"/>
    </location>
</feature>
<dbReference type="SMART" id="SM00185">
    <property type="entry name" value="ARM"/>
    <property type="match status" value="7"/>
</dbReference>
<feature type="compositionally biased region" description="Gly residues" evidence="4">
    <location>
        <begin position="90"/>
        <end position="104"/>
    </location>
</feature>
<sequence length="779" mass="83982">MYRPIASAAEQGFLASPAPLDPAAAAAVCASPDAAYPPFAASASASAPPHPHHASTSSLPSLSLAGLMSQHAMSNPVDIHQQGAKRAHGDGSGSGSGNGNGAYGGAAMPRAGGRPPAAPQHPWHSDDDDDDDDDAASSIRDRDDDATAAATAAEPVHEPLERRRVVDDFSNELMAIERKLQHVALEEPHEKPPTEALTGFESLRDPHRLENLLHYHTDALRSALASDVPEYKLSALKRLRKFLCLPAAEHNTLEPFLEAGFLPLLRPFVLDATHPEHQYEAVWCITNVTAGPHAACRAVVDLHLVPPLNALLLSDFALIRIHAAWALGNLAGDGDEEFRYGIVTQPDLVHRLVNLWQVPTATNQDEVRQALTVGMWAFGNLCRFQEPVYTLLEPAFPTLKSMILADDEDMVAEAAWALSRVMKGQTYEIALLAQDREITDRFLDLLGLDLNTITNPVLRALANMTAAPATAAPCTAYLMQNGLLAHLARLLHTGYHRAIRSETLFVLANMLAANVPSLVEEMEPFQLFERVVGVLWENEFRLQREAVWVLWNACADPATPQVKALATRLIQYKALPPLIAFIAASFADPDAQTRATECVDFLLRMASTPHPQNPLLSQRIDDAYFGDVGQAFTSLWNTLVRLRENNVYDDDDDDDDDDDHRGLTSGRGGIGGSMGGGGGSLGGGGAASWQGGAGRSAPLSAGSQASPRKAGMLEHRQLPRPLADLAVEADATRKRTILLLSNLLKRYFSAESLQREASDAEIDAALGKVNSVSLSNTAP</sequence>
<dbReference type="EMBL" id="ML014163">
    <property type="protein sequence ID" value="RKP01714.1"/>
    <property type="molecule type" value="Genomic_DNA"/>
</dbReference>
<gene>
    <name evidence="5" type="ORF">CXG81DRAFT_18532</name>
</gene>
<dbReference type="Gene3D" id="1.25.10.10">
    <property type="entry name" value="Leucine-rich Repeat Variant"/>
    <property type="match status" value="1"/>
</dbReference>
<keyword evidence="6" id="KW-1185">Reference proteome</keyword>
<dbReference type="Proteomes" id="UP000274922">
    <property type="component" value="Unassembled WGS sequence"/>
</dbReference>
<dbReference type="PANTHER" id="PTHR23316">
    <property type="entry name" value="IMPORTIN ALPHA"/>
    <property type="match status" value="1"/>
</dbReference>
<evidence type="ECO:0000256" key="2">
    <source>
        <dbReference type="ARBA" id="ARBA00022448"/>
    </source>
</evidence>
<dbReference type="AlphaFoldDB" id="A0A4P9X8S6"/>
<dbReference type="SUPFAM" id="SSF48371">
    <property type="entry name" value="ARM repeat"/>
    <property type="match status" value="1"/>
</dbReference>
<protein>
    <recommendedName>
        <fullName evidence="7">ARM repeat-containing protein</fullName>
    </recommendedName>
</protein>
<dbReference type="STRING" id="1555241.A0A4P9X8S6"/>
<name>A0A4P9X8S6_9FUNG</name>
<keyword evidence="3" id="KW-0653">Protein transport</keyword>
<accession>A0A4P9X8S6</accession>
<feature type="region of interest" description="Disordered" evidence="4">
    <location>
        <begin position="647"/>
        <end position="710"/>
    </location>
</feature>
<dbReference type="OrthoDB" id="29145at2759"/>